<gene>
    <name evidence="1" type="ORF">NDU88_006088</name>
</gene>
<dbReference type="EMBL" id="JANPWB010000007">
    <property type="protein sequence ID" value="KAJ1174266.1"/>
    <property type="molecule type" value="Genomic_DNA"/>
</dbReference>
<reference evidence="1" key="1">
    <citation type="journal article" date="2022" name="bioRxiv">
        <title>Sequencing and chromosome-scale assembly of the giantPleurodeles waltlgenome.</title>
        <authorList>
            <person name="Brown T."/>
            <person name="Elewa A."/>
            <person name="Iarovenko S."/>
            <person name="Subramanian E."/>
            <person name="Araus A.J."/>
            <person name="Petzold A."/>
            <person name="Susuki M."/>
            <person name="Suzuki K.-i.T."/>
            <person name="Hayashi T."/>
            <person name="Toyoda A."/>
            <person name="Oliveira C."/>
            <person name="Osipova E."/>
            <person name="Leigh N.D."/>
            <person name="Simon A."/>
            <person name="Yun M.H."/>
        </authorList>
    </citation>
    <scope>NUCLEOTIDE SEQUENCE</scope>
    <source>
        <strain evidence="1">20211129_DDA</strain>
        <tissue evidence="1">Liver</tissue>
    </source>
</reference>
<protein>
    <submittedName>
        <fullName evidence="1">Uncharacterized protein</fullName>
    </submittedName>
</protein>
<dbReference type="AlphaFoldDB" id="A0AAV7TDT9"/>
<proteinExistence type="predicted"/>
<evidence type="ECO:0000313" key="2">
    <source>
        <dbReference type="Proteomes" id="UP001066276"/>
    </source>
</evidence>
<name>A0AAV7TDT9_PLEWA</name>
<sequence length="114" mass="11428">MPPASRKPQAAPAIGPLPQESAEGALLLLRDAAHCRLQSRSTGMEALMPPAAASSETGLELGAAPLAAAATAAATAGALCTPPNRNQKSIHRKALHSGLLFRASIRGVCASLAG</sequence>
<comment type="caution">
    <text evidence="1">The sequence shown here is derived from an EMBL/GenBank/DDBJ whole genome shotgun (WGS) entry which is preliminary data.</text>
</comment>
<organism evidence="1 2">
    <name type="scientific">Pleurodeles waltl</name>
    <name type="common">Iberian ribbed newt</name>
    <dbReference type="NCBI Taxonomy" id="8319"/>
    <lineage>
        <taxon>Eukaryota</taxon>
        <taxon>Metazoa</taxon>
        <taxon>Chordata</taxon>
        <taxon>Craniata</taxon>
        <taxon>Vertebrata</taxon>
        <taxon>Euteleostomi</taxon>
        <taxon>Amphibia</taxon>
        <taxon>Batrachia</taxon>
        <taxon>Caudata</taxon>
        <taxon>Salamandroidea</taxon>
        <taxon>Salamandridae</taxon>
        <taxon>Pleurodelinae</taxon>
        <taxon>Pleurodeles</taxon>
    </lineage>
</organism>
<evidence type="ECO:0000313" key="1">
    <source>
        <dbReference type="EMBL" id="KAJ1174266.1"/>
    </source>
</evidence>
<accession>A0AAV7TDT9</accession>
<dbReference type="Proteomes" id="UP001066276">
    <property type="component" value="Chromosome 4_1"/>
</dbReference>
<keyword evidence="2" id="KW-1185">Reference proteome</keyword>